<dbReference type="Proteomes" id="UP000245243">
    <property type="component" value="Chromosome I"/>
</dbReference>
<sequence length="266" mass="29143">MFNFSVSNIIGTGAISIANKTLEYAAWCISHITGNISLDCIVTTMRQPSSNATDMRMSFTCNTDDVTTGVKGPHDILRHFIGEPNSDFRECTPQEILTFSNATSTDTSIIRDYYTDAGEHFAYDMDYCKITECNLTALYNFASNMDNTASSADENNSAYYKLLALILGVTSIAGSIALYCLYYKKSKTGSIAITGVDVGTNANTGVKNFNAENMPTDFQDNNGNHHYEEPYALNNHTDELNHVEAAYESMKLGPISGQDAIRAEAV</sequence>
<proteinExistence type="predicted"/>
<evidence type="ECO:0000313" key="2">
    <source>
        <dbReference type="EMBL" id="SPR14525.1"/>
    </source>
</evidence>
<dbReference type="EMBL" id="LS398548">
    <property type="protein sequence ID" value="SPR14525.1"/>
    <property type="molecule type" value="Genomic_DNA"/>
</dbReference>
<gene>
    <name evidence="2" type="ORF">KARP_00390</name>
</gene>
<accession>A0A2U3RMR3</accession>
<keyword evidence="1" id="KW-1133">Transmembrane helix</keyword>
<dbReference type="AlphaFoldDB" id="A0A2U3RMR3"/>
<keyword evidence="1" id="KW-0472">Membrane</keyword>
<name>A0A2U3RMR3_ORITS</name>
<keyword evidence="1" id="KW-0812">Transmembrane</keyword>
<protein>
    <submittedName>
        <fullName evidence="2">Uncharacterized protein</fullName>
    </submittedName>
</protein>
<evidence type="ECO:0000256" key="1">
    <source>
        <dbReference type="SAM" id="Phobius"/>
    </source>
</evidence>
<reference evidence="3" key="1">
    <citation type="submission" date="2018-03" db="EMBL/GenBank/DDBJ databases">
        <authorList>
            <person name="Batty M. E."/>
            <person name="Batty M E."/>
        </authorList>
    </citation>
    <scope>NUCLEOTIDE SEQUENCE [LARGE SCALE GENOMIC DNA]</scope>
</reference>
<evidence type="ECO:0000313" key="3">
    <source>
        <dbReference type="Proteomes" id="UP000245243"/>
    </source>
</evidence>
<organism evidence="2 3">
    <name type="scientific">Orientia tsutsugamushi</name>
    <name type="common">Rickettsia tsutsugamushi</name>
    <dbReference type="NCBI Taxonomy" id="784"/>
    <lineage>
        <taxon>Bacteria</taxon>
        <taxon>Pseudomonadati</taxon>
        <taxon>Pseudomonadota</taxon>
        <taxon>Alphaproteobacteria</taxon>
        <taxon>Rickettsiales</taxon>
        <taxon>Rickettsiaceae</taxon>
        <taxon>Rickettsieae</taxon>
        <taxon>Orientia</taxon>
    </lineage>
</organism>
<dbReference type="RefSeq" id="WP_045913030.1">
    <property type="nucleotide sequence ID" value="NZ_LS398548.1"/>
</dbReference>
<feature type="transmembrane region" description="Helical" evidence="1">
    <location>
        <begin position="158"/>
        <end position="182"/>
    </location>
</feature>